<keyword evidence="2 5" id="KW-0812">Transmembrane</keyword>
<feature type="transmembrane region" description="Helical" evidence="5">
    <location>
        <begin position="474"/>
        <end position="496"/>
    </location>
</feature>
<dbReference type="STRING" id="669874.A0A1E4TRY2"/>
<organism evidence="6 7">
    <name type="scientific">Pachysolen tannophilus NRRL Y-2460</name>
    <dbReference type="NCBI Taxonomy" id="669874"/>
    <lineage>
        <taxon>Eukaryota</taxon>
        <taxon>Fungi</taxon>
        <taxon>Dikarya</taxon>
        <taxon>Ascomycota</taxon>
        <taxon>Saccharomycotina</taxon>
        <taxon>Pichiomycetes</taxon>
        <taxon>Pachysolenaceae</taxon>
        <taxon>Pachysolen</taxon>
    </lineage>
</organism>
<evidence type="ECO:0000256" key="2">
    <source>
        <dbReference type="ARBA" id="ARBA00022692"/>
    </source>
</evidence>
<comment type="subcellular location">
    <subcellularLocation>
        <location evidence="1">Membrane</location>
        <topology evidence="1">Multi-pass membrane protein</topology>
    </subcellularLocation>
</comment>
<keyword evidence="3 5" id="KW-1133">Transmembrane helix</keyword>
<dbReference type="EMBL" id="KV454016">
    <property type="protein sequence ID" value="ODV94496.1"/>
    <property type="molecule type" value="Genomic_DNA"/>
</dbReference>
<dbReference type="GO" id="GO:0016020">
    <property type="term" value="C:membrane"/>
    <property type="evidence" value="ECO:0007669"/>
    <property type="project" value="UniProtKB-SubCell"/>
</dbReference>
<dbReference type="Pfam" id="PF13520">
    <property type="entry name" value="AA_permease_2"/>
    <property type="match status" value="1"/>
</dbReference>
<feature type="transmembrane region" description="Helical" evidence="5">
    <location>
        <begin position="330"/>
        <end position="350"/>
    </location>
</feature>
<feature type="transmembrane region" description="Helical" evidence="5">
    <location>
        <begin position="397"/>
        <end position="421"/>
    </location>
</feature>
<accession>A0A1E4TRY2</accession>
<evidence type="ECO:0000256" key="3">
    <source>
        <dbReference type="ARBA" id="ARBA00022989"/>
    </source>
</evidence>
<dbReference type="PANTHER" id="PTHR11785:SF353">
    <property type="entry name" value="METHIONINE TRANSPORTER (EUROFUNG)"/>
    <property type="match status" value="1"/>
</dbReference>
<dbReference type="OrthoDB" id="5982228at2759"/>
<dbReference type="GO" id="GO:0015179">
    <property type="term" value="F:L-amino acid transmembrane transporter activity"/>
    <property type="evidence" value="ECO:0007669"/>
    <property type="project" value="TreeGrafter"/>
</dbReference>
<dbReference type="PANTHER" id="PTHR11785">
    <property type="entry name" value="AMINO ACID TRANSPORTER"/>
    <property type="match status" value="1"/>
</dbReference>
<dbReference type="Proteomes" id="UP000094236">
    <property type="component" value="Unassembled WGS sequence"/>
</dbReference>
<feature type="transmembrane region" description="Helical" evidence="5">
    <location>
        <begin position="187"/>
        <end position="207"/>
    </location>
</feature>
<protein>
    <recommendedName>
        <fullName evidence="8">Amino acid permease/ SLC12A domain-containing protein</fullName>
    </recommendedName>
</protein>
<dbReference type="PIRSF" id="PIRSF006060">
    <property type="entry name" value="AA_transporter"/>
    <property type="match status" value="1"/>
</dbReference>
<evidence type="ECO:0000256" key="5">
    <source>
        <dbReference type="SAM" id="Phobius"/>
    </source>
</evidence>
<keyword evidence="4 5" id="KW-0472">Membrane</keyword>
<dbReference type="Gene3D" id="1.20.1740.10">
    <property type="entry name" value="Amino acid/polyamine transporter I"/>
    <property type="match status" value="1"/>
</dbReference>
<evidence type="ECO:0000313" key="7">
    <source>
        <dbReference type="Proteomes" id="UP000094236"/>
    </source>
</evidence>
<reference evidence="7" key="1">
    <citation type="submission" date="2016-05" db="EMBL/GenBank/DDBJ databases">
        <title>Comparative genomics of biotechnologically important yeasts.</title>
        <authorList>
            <consortium name="DOE Joint Genome Institute"/>
            <person name="Riley R."/>
            <person name="Haridas S."/>
            <person name="Wolfe K.H."/>
            <person name="Lopes M.R."/>
            <person name="Hittinger C.T."/>
            <person name="Goker M."/>
            <person name="Salamov A."/>
            <person name="Wisecaver J."/>
            <person name="Long T.M."/>
            <person name="Aerts A.L."/>
            <person name="Barry K."/>
            <person name="Choi C."/>
            <person name="Clum A."/>
            <person name="Coughlan A.Y."/>
            <person name="Deshpande S."/>
            <person name="Douglass A.P."/>
            <person name="Hanson S.J."/>
            <person name="Klenk H.-P."/>
            <person name="Labutti K."/>
            <person name="Lapidus A."/>
            <person name="Lindquist E."/>
            <person name="Lipzen A."/>
            <person name="Meier-Kolthoff J.P."/>
            <person name="Ohm R.A."/>
            <person name="Otillar R.P."/>
            <person name="Pangilinan J."/>
            <person name="Peng Y."/>
            <person name="Rokas A."/>
            <person name="Rosa C.A."/>
            <person name="Scheuner C."/>
            <person name="Sibirny A.A."/>
            <person name="Slot J.C."/>
            <person name="Stielow J.B."/>
            <person name="Sun H."/>
            <person name="Kurtzman C.P."/>
            <person name="Blackwell M."/>
            <person name="Grigoriev I.V."/>
            <person name="Jeffries T.W."/>
        </authorList>
    </citation>
    <scope>NUCLEOTIDE SEQUENCE [LARGE SCALE GENOMIC DNA]</scope>
    <source>
        <strain evidence="7">NRRL Y-2460</strain>
    </source>
</reference>
<dbReference type="InterPro" id="IPR002293">
    <property type="entry name" value="AA/rel_permease1"/>
</dbReference>
<sequence length="557" mass="61356">MSKIAQTLLYPIWGSTEDDTSYNLRGTPSEKTSPLGYSNNLLTTVYLVLHGIVGTGIFSTPATILNSIGSVGASYVLWITCWFISLFNVLIYIEFVTYFPNRNGGDVAYLEQSYPEPKFMIATVYAAVSVVLSYATSSAIAFSQYILKAADAEATTWRERGIAAGVLTGVCLMASINTKYTLKISNILSFVKVVFLAFIAITGLVVLGGHTRVRSPTANFQNAWEGTTSDGNAIANSIIDVTFSYSGFSYAFAVVAEHQKSAKEDPIRTYKTFVPLTLFVIFIFYILIITAYYAGSGTIEEIKDSGNTVVSTFFSNVFGTESATKAMSSLVALSALGHLLTAVVSHSRALRECGRQGVLPFRKFWIQVKPFGTPIGPLFITWLVNIIVILAPPAGSAYNFVVDLGTYSSDIFSLVLVIGLLQVRRQRKKAGLGYAGYKVPTALIIILILFQLLVIAIVWVPPSNGTLIGSDVTFFYATYPIVTIGLILLCIGYYLVWYKVLPKLGKFEYRYSVYRLNNGELGNSVIKVPLDKLDQWDSEHTEEIEIEPIESIYYEEF</sequence>
<evidence type="ECO:0000313" key="6">
    <source>
        <dbReference type="EMBL" id="ODV94496.1"/>
    </source>
</evidence>
<feature type="transmembrane region" description="Helical" evidence="5">
    <location>
        <begin position="273"/>
        <end position="294"/>
    </location>
</feature>
<feature type="transmembrane region" description="Helical" evidence="5">
    <location>
        <begin position="45"/>
        <end position="68"/>
    </location>
</feature>
<evidence type="ECO:0008006" key="8">
    <source>
        <dbReference type="Google" id="ProtNLM"/>
    </source>
</evidence>
<evidence type="ECO:0000256" key="4">
    <source>
        <dbReference type="ARBA" id="ARBA00023136"/>
    </source>
</evidence>
<keyword evidence="7" id="KW-1185">Reference proteome</keyword>
<evidence type="ECO:0000256" key="1">
    <source>
        <dbReference type="ARBA" id="ARBA00004141"/>
    </source>
</evidence>
<feature type="transmembrane region" description="Helical" evidence="5">
    <location>
        <begin position="442"/>
        <end position="462"/>
    </location>
</feature>
<feature type="transmembrane region" description="Helical" evidence="5">
    <location>
        <begin position="371"/>
        <end position="391"/>
    </location>
</feature>
<gene>
    <name evidence="6" type="ORF">PACTADRAFT_77078</name>
</gene>
<proteinExistence type="predicted"/>
<feature type="transmembrane region" description="Helical" evidence="5">
    <location>
        <begin position="119"/>
        <end position="142"/>
    </location>
</feature>
<dbReference type="InterPro" id="IPR050598">
    <property type="entry name" value="AminoAcid_Transporter"/>
</dbReference>
<name>A0A1E4TRY2_PACTA</name>
<feature type="transmembrane region" description="Helical" evidence="5">
    <location>
        <begin position="75"/>
        <end position="99"/>
    </location>
</feature>
<dbReference type="AlphaFoldDB" id="A0A1E4TRY2"/>
<feature type="transmembrane region" description="Helical" evidence="5">
    <location>
        <begin position="162"/>
        <end position="181"/>
    </location>
</feature>